<keyword evidence="5" id="KW-1185">Reference proteome</keyword>
<reference evidence="4" key="2">
    <citation type="submission" date="2017-02" db="EMBL/GenBank/DDBJ databases">
        <title>Sunflower complete genome.</title>
        <authorList>
            <person name="Langlade N."/>
            <person name="Munos S."/>
        </authorList>
    </citation>
    <scope>NUCLEOTIDE SEQUENCE [LARGE SCALE GENOMIC DNA]</scope>
    <source>
        <tissue evidence="4">Leaves</tissue>
    </source>
</reference>
<dbReference type="InParanoid" id="A0A251UQU2"/>
<name>A0A251UQU2_HELAN</name>
<accession>A0A251UQU2</accession>
<keyword evidence="2" id="KW-0732">Signal</keyword>
<dbReference type="Gramene" id="mRNA:HanXRQr2_Chr05g0215251">
    <property type="protein sequence ID" value="mRNA:HanXRQr2_Chr05g0215251"/>
    <property type="gene ID" value="HanXRQr2_Chr05g0215251"/>
</dbReference>
<feature type="region of interest" description="Disordered" evidence="1">
    <location>
        <begin position="24"/>
        <end position="46"/>
    </location>
</feature>
<feature type="signal peptide" evidence="2">
    <location>
        <begin position="1"/>
        <end position="22"/>
    </location>
</feature>
<dbReference type="EMBL" id="MNCJ02000320">
    <property type="protein sequence ID" value="KAF5805932.1"/>
    <property type="molecule type" value="Genomic_DNA"/>
</dbReference>
<dbReference type="AlphaFoldDB" id="A0A251UQU2"/>
<reference evidence="3 5" key="1">
    <citation type="journal article" date="2017" name="Nature">
        <title>The sunflower genome provides insights into oil metabolism, flowering and Asterid evolution.</title>
        <authorList>
            <person name="Badouin H."/>
            <person name="Gouzy J."/>
            <person name="Grassa C.J."/>
            <person name="Murat F."/>
            <person name="Staton S.E."/>
            <person name="Cottret L."/>
            <person name="Lelandais-Briere C."/>
            <person name="Owens G.L."/>
            <person name="Carrere S."/>
            <person name="Mayjonade B."/>
            <person name="Legrand L."/>
            <person name="Gill N."/>
            <person name="Kane N.C."/>
            <person name="Bowers J.E."/>
            <person name="Hubner S."/>
            <person name="Bellec A."/>
            <person name="Berard A."/>
            <person name="Berges H."/>
            <person name="Blanchet N."/>
            <person name="Boniface M.C."/>
            <person name="Brunel D."/>
            <person name="Catrice O."/>
            <person name="Chaidir N."/>
            <person name="Claudel C."/>
            <person name="Donnadieu C."/>
            <person name="Faraut T."/>
            <person name="Fievet G."/>
            <person name="Helmstetter N."/>
            <person name="King M."/>
            <person name="Knapp S.J."/>
            <person name="Lai Z."/>
            <person name="Le Paslier M.C."/>
            <person name="Lippi Y."/>
            <person name="Lorenzon L."/>
            <person name="Mandel J.R."/>
            <person name="Marage G."/>
            <person name="Marchand G."/>
            <person name="Marquand E."/>
            <person name="Bret-Mestries E."/>
            <person name="Morien E."/>
            <person name="Nambeesan S."/>
            <person name="Nguyen T."/>
            <person name="Pegot-Espagnet P."/>
            <person name="Pouilly N."/>
            <person name="Raftis F."/>
            <person name="Sallet E."/>
            <person name="Schiex T."/>
            <person name="Thomas J."/>
            <person name="Vandecasteele C."/>
            <person name="Vares D."/>
            <person name="Vear F."/>
            <person name="Vautrin S."/>
            <person name="Crespi M."/>
            <person name="Mangin B."/>
            <person name="Burke J.M."/>
            <person name="Salse J."/>
            <person name="Munos S."/>
            <person name="Vincourt P."/>
            <person name="Rieseberg L.H."/>
            <person name="Langlade N.B."/>
        </authorList>
    </citation>
    <scope>NUCLEOTIDE SEQUENCE [LARGE SCALE GENOMIC DNA]</scope>
    <source>
        <strain evidence="5">cv. SF193</strain>
        <tissue evidence="3">Leaves</tissue>
    </source>
</reference>
<evidence type="ECO:0000313" key="3">
    <source>
        <dbReference type="EMBL" id="KAF5805932.1"/>
    </source>
</evidence>
<proteinExistence type="predicted"/>
<gene>
    <name evidence="4" type="ORF">HannXRQ_Chr05g0147661</name>
    <name evidence="3" type="ORF">HanXRQr2_Chr05g0215251</name>
</gene>
<evidence type="ECO:0000313" key="4">
    <source>
        <dbReference type="EMBL" id="OTG25439.1"/>
    </source>
</evidence>
<evidence type="ECO:0000313" key="5">
    <source>
        <dbReference type="Proteomes" id="UP000215914"/>
    </source>
</evidence>
<evidence type="ECO:0000256" key="1">
    <source>
        <dbReference type="SAM" id="MobiDB-lite"/>
    </source>
</evidence>
<protein>
    <submittedName>
        <fullName evidence="4">Uncharacterized protein</fullName>
    </submittedName>
</protein>
<dbReference type="EMBL" id="CM007894">
    <property type="protein sequence ID" value="OTG25439.1"/>
    <property type="molecule type" value="Genomic_DNA"/>
</dbReference>
<evidence type="ECO:0000256" key="2">
    <source>
        <dbReference type="SAM" id="SignalP"/>
    </source>
</evidence>
<dbReference type="Proteomes" id="UP000215914">
    <property type="component" value="Chromosome 5"/>
</dbReference>
<feature type="compositionally biased region" description="Basic and acidic residues" evidence="1">
    <location>
        <begin position="33"/>
        <end position="46"/>
    </location>
</feature>
<sequence>MKTRGVTLFLVVLFTLAIISSAGRTHQTTTRQLQDHRQTGTVKPDKVAHPNNDWGGCWGCWNHDRRRLFR</sequence>
<organism evidence="4 5">
    <name type="scientific">Helianthus annuus</name>
    <name type="common">Common sunflower</name>
    <dbReference type="NCBI Taxonomy" id="4232"/>
    <lineage>
        <taxon>Eukaryota</taxon>
        <taxon>Viridiplantae</taxon>
        <taxon>Streptophyta</taxon>
        <taxon>Embryophyta</taxon>
        <taxon>Tracheophyta</taxon>
        <taxon>Spermatophyta</taxon>
        <taxon>Magnoliopsida</taxon>
        <taxon>eudicotyledons</taxon>
        <taxon>Gunneridae</taxon>
        <taxon>Pentapetalae</taxon>
        <taxon>asterids</taxon>
        <taxon>campanulids</taxon>
        <taxon>Asterales</taxon>
        <taxon>Asteraceae</taxon>
        <taxon>Asteroideae</taxon>
        <taxon>Heliantheae alliance</taxon>
        <taxon>Heliantheae</taxon>
        <taxon>Helianthus</taxon>
    </lineage>
</organism>
<feature type="chain" id="PRO_5012354851" evidence="2">
    <location>
        <begin position="23"/>
        <end position="70"/>
    </location>
</feature>
<dbReference type="OMA" id="AHPNNDW"/>
<reference evidence="3" key="3">
    <citation type="submission" date="2020-06" db="EMBL/GenBank/DDBJ databases">
        <title>Helianthus annuus Genome sequencing and assembly Release 2.</title>
        <authorList>
            <person name="Gouzy J."/>
            <person name="Langlade N."/>
            <person name="Munos S."/>
        </authorList>
    </citation>
    <scope>NUCLEOTIDE SEQUENCE</scope>
    <source>
        <tissue evidence="3">Leaves</tissue>
    </source>
</reference>